<gene>
    <name evidence="2" type="ORF">AVEN_29876_1</name>
</gene>
<organism evidence="2 3">
    <name type="scientific">Araneus ventricosus</name>
    <name type="common">Orbweaver spider</name>
    <name type="synonym">Epeira ventricosa</name>
    <dbReference type="NCBI Taxonomy" id="182803"/>
    <lineage>
        <taxon>Eukaryota</taxon>
        <taxon>Metazoa</taxon>
        <taxon>Ecdysozoa</taxon>
        <taxon>Arthropoda</taxon>
        <taxon>Chelicerata</taxon>
        <taxon>Arachnida</taxon>
        <taxon>Araneae</taxon>
        <taxon>Araneomorphae</taxon>
        <taxon>Entelegynae</taxon>
        <taxon>Araneoidea</taxon>
        <taxon>Araneidae</taxon>
        <taxon>Araneus</taxon>
    </lineage>
</organism>
<feature type="region of interest" description="Disordered" evidence="1">
    <location>
        <begin position="46"/>
        <end position="89"/>
    </location>
</feature>
<evidence type="ECO:0000313" key="2">
    <source>
        <dbReference type="EMBL" id="GBM78875.1"/>
    </source>
</evidence>
<name>A0A4Y2IMK2_ARAVE</name>
<reference evidence="2 3" key="1">
    <citation type="journal article" date="2019" name="Sci. Rep.">
        <title>Orb-weaving spider Araneus ventricosus genome elucidates the spidroin gene catalogue.</title>
        <authorList>
            <person name="Kono N."/>
            <person name="Nakamura H."/>
            <person name="Ohtoshi R."/>
            <person name="Moran D.A.P."/>
            <person name="Shinohara A."/>
            <person name="Yoshida Y."/>
            <person name="Fujiwara M."/>
            <person name="Mori M."/>
            <person name="Tomita M."/>
            <person name="Arakawa K."/>
        </authorList>
    </citation>
    <scope>NUCLEOTIDE SEQUENCE [LARGE SCALE GENOMIC DNA]</scope>
</reference>
<evidence type="ECO:0000313" key="3">
    <source>
        <dbReference type="Proteomes" id="UP000499080"/>
    </source>
</evidence>
<feature type="compositionally biased region" description="Basic residues" evidence="1">
    <location>
        <begin position="73"/>
        <end position="82"/>
    </location>
</feature>
<sequence length="89" mass="10441">MTEIEERLISSLNKNTDKVEVKHQAHLGQAEEELKALLDTELDDLERKEQHPSHAAIESSPRPRQYIYISKQTRNKTQKSKTTKTQWQK</sequence>
<proteinExistence type="predicted"/>
<evidence type="ECO:0000256" key="1">
    <source>
        <dbReference type="SAM" id="MobiDB-lite"/>
    </source>
</evidence>
<keyword evidence="3" id="KW-1185">Reference proteome</keyword>
<protein>
    <submittedName>
        <fullName evidence="2">Uncharacterized protein</fullName>
    </submittedName>
</protein>
<dbReference type="AlphaFoldDB" id="A0A4Y2IMK2"/>
<dbReference type="EMBL" id="BGPR01107225">
    <property type="protein sequence ID" value="GBM78875.1"/>
    <property type="molecule type" value="Genomic_DNA"/>
</dbReference>
<dbReference type="Proteomes" id="UP000499080">
    <property type="component" value="Unassembled WGS sequence"/>
</dbReference>
<comment type="caution">
    <text evidence="2">The sequence shown here is derived from an EMBL/GenBank/DDBJ whole genome shotgun (WGS) entry which is preliminary data.</text>
</comment>
<accession>A0A4Y2IMK2</accession>